<protein>
    <submittedName>
        <fullName evidence="2">GCN5-related N-acetyltransferase</fullName>
    </submittedName>
</protein>
<dbReference type="EMBL" id="CP007139">
    <property type="protein sequence ID" value="AIE83897.1"/>
    <property type="molecule type" value="Genomic_DNA"/>
</dbReference>
<dbReference type="CDD" id="cd04301">
    <property type="entry name" value="NAT_SF"/>
    <property type="match status" value="1"/>
</dbReference>
<dbReference type="Pfam" id="PF18014">
    <property type="entry name" value="Acetyltransf_18"/>
    <property type="match status" value="1"/>
</dbReference>
<dbReference type="Pfam" id="PF00583">
    <property type="entry name" value="Acetyltransf_1"/>
    <property type="match status" value="1"/>
</dbReference>
<accession>A0A068NKC4</accession>
<dbReference type="PROSITE" id="PS51186">
    <property type="entry name" value="GNAT"/>
    <property type="match status" value="2"/>
</dbReference>
<dbReference type="PANTHER" id="PTHR47237">
    <property type="entry name" value="SLL0310 PROTEIN"/>
    <property type="match status" value="1"/>
</dbReference>
<dbReference type="AlphaFoldDB" id="A0A068NKC4"/>
<dbReference type="InterPro" id="IPR041496">
    <property type="entry name" value="YitH/HolE_GNAT"/>
</dbReference>
<dbReference type="SUPFAM" id="SSF55729">
    <property type="entry name" value="Acyl-CoA N-acyltransferases (Nat)"/>
    <property type="match status" value="1"/>
</dbReference>
<dbReference type="InterPro" id="IPR052729">
    <property type="entry name" value="Acyl/Acetyltrans_Enzymes"/>
</dbReference>
<evidence type="ECO:0000313" key="2">
    <source>
        <dbReference type="EMBL" id="AIE83897.1"/>
    </source>
</evidence>
<dbReference type="Gene3D" id="3.40.630.90">
    <property type="match status" value="1"/>
</dbReference>
<dbReference type="InterPro" id="IPR016181">
    <property type="entry name" value="Acyl_CoA_acyltransferase"/>
</dbReference>
<reference evidence="2 3" key="1">
    <citation type="journal article" date="2014" name="PLoS ONE">
        <title>The first complete genome sequence of the class fimbriimonadia in the phylum armatimonadetes.</title>
        <authorList>
            <person name="Hu Z.Y."/>
            <person name="Wang Y.Z."/>
            <person name="Im W.T."/>
            <person name="Wang S.Y."/>
            <person name="Zhao G.P."/>
            <person name="Zheng H.J."/>
            <person name="Quan Z.X."/>
        </authorList>
    </citation>
    <scope>NUCLEOTIDE SEQUENCE [LARGE SCALE GENOMIC DNA]</scope>
    <source>
        <strain evidence="2">Gsoil 348</strain>
    </source>
</reference>
<dbReference type="GO" id="GO:0016747">
    <property type="term" value="F:acyltransferase activity, transferring groups other than amino-acyl groups"/>
    <property type="evidence" value="ECO:0007669"/>
    <property type="project" value="InterPro"/>
</dbReference>
<dbReference type="InterPro" id="IPR000182">
    <property type="entry name" value="GNAT_dom"/>
</dbReference>
<dbReference type="KEGG" id="fgi:OP10G_0529"/>
<organism evidence="2 3">
    <name type="scientific">Fimbriimonas ginsengisoli Gsoil 348</name>
    <dbReference type="NCBI Taxonomy" id="661478"/>
    <lineage>
        <taxon>Bacteria</taxon>
        <taxon>Bacillati</taxon>
        <taxon>Armatimonadota</taxon>
        <taxon>Fimbriimonadia</taxon>
        <taxon>Fimbriimonadales</taxon>
        <taxon>Fimbriimonadaceae</taxon>
        <taxon>Fimbriimonas</taxon>
    </lineage>
</organism>
<dbReference type="Proteomes" id="UP000027982">
    <property type="component" value="Chromosome"/>
</dbReference>
<evidence type="ECO:0000313" key="3">
    <source>
        <dbReference type="Proteomes" id="UP000027982"/>
    </source>
</evidence>
<keyword evidence="2" id="KW-0808">Transferase</keyword>
<keyword evidence="3" id="KW-1185">Reference proteome</keyword>
<gene>
    <name evidence="2" type="ORF">OP10G_0529</name>
</gene>
<dbReference type="HOGENOM" id="CLU_054109_0_0_0"/>
<proteinExistence type="predicted"/>
<dbReference type="PANTHER" id="PTHR47237:SF1">
    <property type="entry name" value="SLL0310 PROTEIN"/>
    <property type="match status" value="1"/>
</dbReference>
<feature type="domain" description="N-acetyltransferase" evidence="1">
    <location>
        <begin position="135"/>
        <end position="276"/>
    </location>
</feature>
<feature type="domain" description="N-acetyltransferase" evidence="1">
    <location>
        <begin position="1"/>
        <end position="133"/>
    </location>
</feature>
<sequence length="281" mass="30954">MDIRAMKREEVDWAVQLAAKEGWNPGLSDAECFYRTDPEGFLIGLLDGEPVGCISAVRYPEGFGFMGFYIVLPEHRGKGYSLDLWKVAMDRMQGYNAGGDGVVEMIPKYLSAGFNLAYRNIRYGGSPPSLARNSPDVVQIGPNSDGLHVTFDEVAAYDRRCFPAPRDSFLRCWLNNPSYAVVSDGRLKGYGTIRRCWEGFKIGPLFADDAAVADELFRALCHRTDGEGPVFLDVPEPNAAAVKLAESNGLKKVFETARIYTGPAPDIDLDKVFGVTTFELG</sequence>
<evidence type="ECO:0000259" key="1">
    <source>
        <dbReference type="PROSITE" id="PS51186"/>
    </source>
</evidence>
<dbReference type="Gene3D" id="3.40.630.30">
    <property type="match status" value="1"/>
</dbReference>
<dbReference type="eggNOG" id="COG0454">
    <property type="taxonomic scope" value="Bacteria"/>
</dbReference>
<name>A0A068NKC4_FIMGI</name>